<dbReference type="EMBL" id="JAUEHU010000007">
    <property type="protein sequence ID" value="MDN0087527.1"/>
    <property type="molecule type" value="Genomic_DNA"/>
</dbReference>
<evidence type="ECO:0000256" key="10">
    <source>
        <dbReference type="ARBA" id="ARBA00023264"/>
    </source>
</evidence>
<dbReference type="Gene3D" id="2.60.200.40">
    <property type="match status" value="1"/>
</dbReference>
<dbReference type="HAMAP" id="MF_01377">
    <property type="entry name" value="YegS"/>
    <property type="match status" value="1"/>
</dbReference>
<dbReference type="NCBIfam" id="TIGR00147">
    <property type="entry name" value="YegS/Rv2252/BmrU family lipid kinase"/>
    <property type="match status" value="1"/>
</dbReference>
<evidence type="ECO:0000256" key="1">
    <source>
        <dbReference type="ARBA" id="ARBA00022516"/>
    </source>
</evidence>
<dbReference type="RefSeq" id="WP_049596857.1">
    <property type="nucleotide sequence ID" value="NZ_CPYD01000002.1"/>
</dbReference>
<dbReference type="PANTHER" id="PTHR12358">
    <property type="entry name" value="SPHINGOSINE KINASE"/>
    <property type="match status" value="1"/>
</dbReference>
<keyword evidence="2 11" id="KW-0808">Transferase</keyword>
<keyword evidence="7 11" id="KW-0460">Magnesium</keyword>
<dbReference type="Pfam" id="PF00781">
    <property type="entry name" value="DAGK_cat"/>
    <property type="match status" value="1"/>
</dbReference>
<evidence type="ECO:0000313" key="16">
    <source>
        <dbReference type="Proteomes" id="UP001167864"/>
    </source>
</evidence>
<feature type="binding site" evidence="11">
    <location>
        <position position="221"/>
    </location>
    <ligand>
        <name>Mg(2+)</name>
        <dbReference type="ChEBI" id="CHEBI:18420"/>
    </ligand>
</feature>
<dbReference type="InterPro" id="IPR016064">
    <property type="entry name" value="NAD/diacylglycerol_kinase_sf"/>
</dbReference>
<dbReference type="Pfam" id="PF19279">
    <property type="entry name" value="YegS_C"/>
    <property type="match status" value="1"/>
</dbReference>
<dbReference type="InterPro" id="IPR050187">
    <property type="entry name" value="Lipid_Phosphate_FormReg"/>
</dbReference>
<comment type="caution">
    <text evidence="14">The sequence shown here is derived from an EMBL/GenBank/DDBJ whole genome shotgun (WGS) entry which is preliminary data.</text>
</comment>
<dbReference type="EMBL" id="CPYD01000002">
    <property type="protein sequence ID" value="CNE05342.1"/>
    <property type="molecule type" value="Genomic_DNA"/>
</dbReference>
<evidence type="ECO:0000256" key="3">
    <source>
        <dbReference type="ARBA" id="ARBA00022723"/>
    </source>
</evidence>
<dbReference type="EC" id="2.7.1.-" evidence="11"/>
<keyword evidence="9 11" id="KW-0594">Phospholipid biosynthesis</keyword>
<evidence type="ECO:0000313" key="15">
    <source>
        <dbReference type="Proteomes" id="UP000040578"/>
    </source>
</evidence>
<evidence type="ECO:0000256" key="5">
    <source>
        <dbReference type="ARBA" id="ARBA00022777"/>
    </source>
</evidence>
<dbReference type="Proteomes" id="UP001167864">
    <property type="component" value="Unassembled WGS sequence"/>
</dbReference>
<comment type="cofactor">
    <cofactor evidence="11">
        <name>Mg(2+)</name>
        <dbReference type="ChEBI" id="CHEBI:18420"/>
    </cofactor>
    <cofactor evidence="11">
        <name>Ca(2+)</name>
        <dbReference type="ChEBI" id="CHEBI:29108"/>
    </cofactor>
    <text evidence="11">Binds 1 Mg(2+) ion per subunit. Ca(2+) may be able to substitute.</text>
</comment>
<keyword evidence="11" id="KW-0963">Cytoplasm</keyword>
<evidence type="ECO:0000313" key="14">
    <source>
        <dbReference type="EMBL" id="MDN0087527.1"/>
    </source>
</evidence>
<feature type="active site" description="Proton acceptor" evidence="11">
    <location>
        <position position="272"/>
    </location>
</feature>
<dbReference type="PANTHER" id="PTHR12358:SF106">
    <property type="entry name" value="LIPID KINASE YEGS"/>
    <property type="match status" value="1"/>
</dbReference>
<reference evidence="14" key="2">
    <citation type="submission" date="2023-06" db="EMBL/GenBank/DDBJ databases">
        <authorList>
            <person name="Polev D.E."/>
            <person name="Saitova A.T."/>
            <person name="Bogumilchik E.A."/>
            <person name="Kokorina G.I."/>
            <person name="Voskresenskaia E.A."/>
        </authorList>
    </citation>
    <scope>NUCLEOTIDE SEQUENCE</scope>
    <source>
        <strain evidence="14">2145 StPb PI</strain>
    </source>
</reference>
<gene>
    <name evidence="14" type="primary">yegS</name>
    <name evidence="13" type="ORF">ERS137967_00620</name>
    <name evidence="14" type="ORF">QVN42_08995</name>
</gene>
<feature type="binding site" evidence="11">
    <location>
        <position position="216"/>
    </location>
    <ligand>
        <name>Mg(2+)</name>
        <dbReference type="ChEBI" id="CHEBI:18420"/>
    </ligand>
</feature>
<reference evidence="13 15" key="1">
    <citation type="submission" date="2015-03" db="EMBL/GenBank/DDBJ databases">
        <authorList>
            <consortium name="Pathogen Informatics"/>
            <person name="Murphy D."/>
        </authorList>
    </citation>
    <scope>NUCLEOTIDE SEQUENCE [LARGE SCALE GENOMIC DNA]</scope>
    <source>
        <strain evidence="15">type strain: CIP110231</strain>
        <strain evidence="13">Type strain: CIP110231</strain>
    </source>
</reference>
<feature type="domain" description="DAGKc" evidence="12">
    <location>
        <begin position="2"/>
        <end position="134"/>
    </location>
</feature>
<comment type="similarity">
    <text evidence="11">Belongs to the diacylglycerol/lipid kinase family. YegS lipid kinase subfamily.</text>
</comment>
<dbReference type="NCBIfam" id="TIGR03702">
    <property type="entry name" value="lip_kinase_YegS"/>
    <property type="match status" value="1"/>
</dbReference>
<dbReference type="InterPro" id="IPR022433">
    <property type="entry name" value="Lip_kinase_YegS"/>
</dbReference>
<evidence type="ECO:0000256" key="11">
    <source>
        <dbReference type="HAMAP-Rule" id="MF_01377"/>
    </source>
</evidence>
<evidence type="ECO:0000313" key="13">
    <source>
        <dbReference type="EMBL" id="CNE05342.1"/>
    </source>
</evidence>
<dbReference type="SUPFAM" id="SSF111331">
    <property type="entry name" value="NAD kinase/diacylglycerol kinase-like"/>
    <property type="match status" value="1"/>
</dbReference>
<dbReference type="InterPro" id="IPR045540">
    <property type="entry name" value="YegS/DAGK_C"/>
</dbReference>
<feature type="binding site" evidence="11">
    <location>
        <position position="96"/>
    </location>
    <ligand>
        <name>ATP</name>
        <dbReference type="ChEBI" id="CHEBI:30616"/>
    </ligand>
</feature>
<keyword evidence="10 11" id="KW-1208">Phospholipid metabolism</keyword>
<dbReference type="GO" id="GO:0005737">
    <property type="term" value="C:cytoplasm"/>
    <property type="evidence" value="ECO:0007669"/>
    <property type="project" value="UniProtKB-SubCell"/>
</dbReference>
<evidence type="ECO:0000259" key="12">
    <source>
        <dbReference type="PROSITE" id="PS50146"/>
    </source>
</evidence>
<keyword evidence="1 11" id="KW-0444">Lipid biosynthesis</keyword>
<protein>
    <recommendedName>
        <fullName evidence="11">Probable lipid kinase YegS-like</fullName>
        <ecNumber evidence="11">2.7.1.-</ecNumber>
    </recommendedName>
</protein>
<comment type="function">
    <text evidence="11">Probably phosphorylates lipids; the in vivo substrate is unknown.</text>
</comment>
<evidence type="ECO:0000256" key="6">
    <source>
        <dbReference type="ARBA" id="ARBA00022840"/>
    </source>
</evidence>
<keyword evidence="15" id="KW-1185">Reference proteome</keyword>
<feature type="binding site" evidence="11">
    <location>
        <position position="40"/>
    </location>
    <ligand>
        <name>ATP</name>
        <dbReference type="ChEBI" id="CHEBI:30616"/>
    </ligand>
</feature>
<dbReference type="GO" id="GO:0005524">
    <property type="term" value="F:ATP binding"/>
    <property type="evidence" value="ECO:0007669"/>
    <property type="project" value="UniProtKB-UniRule"/>
</dbReference>
<feature type="binding site" evidence="11">
    <location>
        <position position="219"/>
    </location>
    <ligand>
        <name>Mg(2+)</name>
        <dbReference type="ChEBI" id="CHEBI:18420"/>
    </ligand>
</feature>
<feature type="binding site" evidence="11">
    <location>
        <begin position="66"/>
        <end position="72"/>
    </location>
    <ligand>
        <name>ATP</name>
        <dbReference type="ChEBI" id="CHEBI:30616"/>
    </ligand>
</feature>
<dbReference type="GO" id="GO:0000287">
    <property type="term" value="F:magnesium ion binding"/>
    <property type="evidence" value="ECO:0007669"/>
    <property type="project" value="UniProtKB-UniRule"/>
</dbReference>
<evidence type="ECO:0000256" key="8">
    <source>
        <dbReference type="ARBA" id="ARBA00023098"/>
    </source>
</evidence>
<organism evidence="14 16">
    <name type="scientific">Yersinia nurmii</name>
    <dbReference type="NCBI Taxonomy" id="685706"/>
    <lineage>
        <taxon>Bacteria</taxon>
        <taxon>Pseudomonadati</taxon>
        <taxon>Pseudomonadota</taxon>
        <taxon>Gammaproteobacteria</taxon>
        <taxon>Enterobacterales</taxon>
        <taxon>Yersiniaceae</taxon>
        <taxon>Yersinia</taxon>
    </lineage>
</organism>
<dbReference type="GO" id="GO:0008654">
    <property type="term" value="P:phospholipid biosynthetic process"/>
    <property type="evidence" value="ECO:0007669"/>
    <property type="project" value="UniProtKB-UniRule"/>
</dbReference>
<evidence type="ECO:0000256" key="2">
    <source>
        <dbReference type="ARBA" id="ARBA00022679"/>
    </source>
</evidence>
<dbReference type="GO" id="GO:0005886">
    <property type="term" value="C:plasma membrane"/>
    <property type="evidence" value="ECO:0007669"/>
    <property type="project" value="TreeGrafter"/>
</dbReference>
<keyword evidence="5 11" id="KW-0418">Kinase</keyword>
<dbReference type="InterPro" id="IPR001206">
    <property type="entry name" value="Diacylglycerol_kinase_cat_dom"/>
</dbReference>
<dbReference type="AlphaFoldDB" id="A0AAW7K218"/>
<comment type="subcellular location">
    <subcellularLocation>
        <location evidence="11">Cytoplasm</location>
    </subcellularLocation>
</comment>
<dbReference type="Gene3D" id="3.40.50.10330">
    <property type="entry name" value="Probable inorganic polyphosphate/atp-NAD kinase, domain 1"/>
    <property type="match status" value="1"/>
</dbReference>
<evidence type="ECO:0000256" key="4">
    <source>
        <dbReference type="ARBA" id="ARBA00022741"/>
    </source>
</evidence>
<keyword evidence="4 11" id="KW-0547">Nucleotide-binding</keyword>
<proteinExistence type="inferred from homology"/>
<keyword evidence="3 11" id="KW-0479">Metal-binding</keyword>
<accession>A0AAW7K218</accession>
<dbReference type="GO" id="GO:0001727">
    <property type="term" value="F:lipid kinase activity"/>
    <property type="evidence" value="ECO:0007669"/>
    <property type="project" value="UniProtKB-UniRule"/>
</dbReference>
<dbReference type="NCBIfam" id="NF009602">
    <property type="entry name" value="PRK13054.1"/>
    <property type="match status" value="1"/>
</dbReference>
<dbReference type="SMART" id="SM00046">
    <property type="entry name" value="DAGKc"/>
    <property type="match status" value="1"/>
</dbReference>
<sequence>MTQTPLSLLILNGKEGGNPEVRNAVKNVRDEGLTLHVRTTWEQGDAARYVNEAIALGVDTVIAGGGDGTINEVAGALAALQPSHTLPSLGILPLGTANDFATACSIPLQIDNALQLAIKGRAVPIDIAKVNDDRYFINMATGGFGARITTETPAMLKSALGGASYFVHGLMRMDTLKADQCEIRGPDFHWSGEALVIGIGNGKQAGGGQELCPNALINDGLLQLRLLTATEILPALLTSLFSGEENKNVIDATLPWLEISAPHDIRFNLDGEPLSGSQFRIEVMPAALLCRLPPNCALLG</sequence>
<keyword evidence="6 11" id="KW-0067">ATP-binding</keyword>
<evidence type="ECO:0000256" key="7">
    <source>
        <dbReference type="ARBA" id="ARBA00022842"/>
    </source>
</evidence>
<dbReference type="InterPro" id="IPR005218">
    <property type="entry name" value="Diacylglycerol/lipid_kinase"/>
</dbReference>
<dbReference type="Proteomes" id="UP000040578">
    <property type="component" value="Unassembled WGS sequence"/>
</dbReference>
<keyword evidence="8 11" id="KW-0443">Lipid metabolism</keyword>
<dbReference type="PROSITE" id="PS50146">
    <property type="entry name" value="DAGK"/>
    <property type="match status" value="1"/>
</dbReference>
<name>A0AAW7K218_9GAMM</name>
<evidence type="ECO:0000256" key="9">
    <source>
        <dbReference type="ARBA" id="ARBA00023209"/>
    </source>
</evidence>
<dbReference type="InterPro" id="IPR017438">
    <property type="entry name" value="ATP-NAD_kinase_N"/>
</dbReference>